<evidence type="ECO:0000256" key="1">
    <source>
        <dbReference type="ARBA" id="ARBA00022679"/>
    </source>
</evidence>
<dbReference type="GO" id="GO:0008410">
    <property type="term" value="F:CoA-transferase activity"/>
    <property type="evidence" value="ECO:0007669"/>
    <property type="project" value="TreeGrafter"/>
</dbReference>
<dbReference type="Gene3D" id="3.30.1540.10">
    <property type="entry name" value="formyl-coa transferase, domain 3"/>
    <property type="match status" value="1"/>
</dbReference>
<sequence>MQDLLSGLRVLDFTTNVAGPVATAMLADYGASVIKVERPVRGDDNRSFPPMMDGQGFIHFWCNRGKQSITIDLGDPDGKRIVEQLVRECDIVVESYRPGIMKKFGMDYESFAAIKPDIIYCSVSAYGLVGPYSKRPGYDLIAQAMSGQMDLNGEADGAPMKSGMTLGDYWAGLNAYSALVTAWFHHMRTGEGQMIDASLLQNLLFNNDTVLDYNIGRYKTRSGNDHPYHAPYGQFRGPDGRYLIICVDRDEVWVRMARLLGHEELAGLTEQERIEHRLVHQKMIEEWLGGFETTDQALKALEEAAVPSCKVSNMKEVSTDPHVLENEWLTRVDLPEDITTLRSWLTRNVNVTFSKTPGVSKPSPALGNCNYSVLERLGMTKDEIDQLQKKWNP</sequence>
<dbReference type="PANTHER" id="PTHR48207:SF3">
    <property type="entry name" value="SUCCINATE--HYDROXYMETHYLGLUTARATE COA-TRANSFERASE"/>
    <property type="match status" value="1"/>
</dbReference>
<gene>
    <name evidence="2" type="ORF">H9712_04575</name>
</gene>
<dbReference type="InterPro" id="IPR044855">
    <property type="entry name" value="CoA-Trfase_III_dom3_sf"/>
</dbReference>
<comment type="caution">
    <text evidence="2">The sequence shown here is derived from an EMBL/GenBank/DDBJ whole genome shotgun (WGS) entry which is preliminary data.</text>
</comment>
<dbReference type="Proteomes" id="UP000823921">
    <property type="component" value="Unassembled WGS sequence"/>
</dbReference>
<dbReference type="PANTHER" id="PTHR48207">
    <property type="entry name" value="SUCCINATE--HYDROXYMETHYLGLUTARATE COA-TRANSFERASE"/>
    <property type="match status" value="1"/>
</dbReference>
<accession>A0A9D2MM47</accession>
<dbReference type="InterPro" id="IPR023606">
    <property type="entry name" value="CoA-Trfase_III_dom_1_sf"/>
</dbReference>
<keyword evidence="1 2" id="KW-0808">Transferase</keyword>
<evidence type="ECO:0000313" key="3">
    <source>
        <dbReference type="Proteomes" id="UP000823921"/>
    </source>
</evidence>
<dbReference type="Gene3D" id="3.40.50.10540">
    <property type="entry name" value="Crotonobetainyl-coa:carnitine coa-transferase, domain 1"/>
    <property type="match status" value="1"/>
</dbReference>
<dbReference type="AlphaFoldDB" id="A0A9D2MM47"/>
<dbReference type="InterPro" id="IPR003673">
    <property type="entry name" value="CoA-Trfase_fam_III"/>
</dbReference>
<reference evidence="2" key="1">
    <citation type="journal article" date="2021" name="PeerJ">
        <title>Extensive microbial diversity within the chicken gut microbiome revealed by metagenomics and culture.</title>
        <authorList>
            <person name="Gilroy R."/>
            <person name="Ravi A."/>
            <person name="Getino M."/>
            <person name="Pursley I."/>
            <person name="Horton D.L."/>
            <person name="Alikhan N.F."/>
            <person name="Baker D."/>
            <person name="Gharbi K."/>
            <person name="Hall N."/>
            <person name="Watson M."/>
            <person name="Adriaenssens E.M."/>
            <person name="Foster-Nyarko E."/>
            <person name="Jarju S."/>
            <person name="Secka A."/>
            <person name="Antonio M."/>
            <person name="Oren A."/>
            <person name="Chaudhuri R.R."/>
            <person name="La Ragione R."/>
            <person name="Hildebrand F."/>
            <person name="Pallen M.J."/>
        </authorList>
    </citation>
    <scope>NUCLEOTIDE SEQUENCE</scope>
    <source>
        <strain evidence="2">CHK192-8294</strain>
    </source>
</reference>
<evidence type="ECO:0000313" key="2">
    <source>
        <dbReference type="EMBL" id="HJB80236.1"/>
    </source>
</evidence>
<name>A0A9D2MM47_9FIRM</name>
<protein>
    <submittedName>
        <fullName evidence="2">CoA transferase</fullName>
    </submittedName>
</protein>
<organism evidence="2 3">
    <name type="scientific">Candidatus Flavonifractor intestinigallinarum</name>
    <dbReference type="NCBI Taxonomy" id="2838586"/>
    <lineage>
        <taxon>Bacteria</taxon>
        <taxon>Bacillati</taxon>
        <taxon>Bacillota</taxon>
        <taxon>Clostridia</taxon>
        <taxon>Eubacteriales</taxon>
        <taxon>Oscillospiraceae</taxon>
        <taxon>Flavonifractor</taxon>
    </lineage>
</organism>
<reference evidence="2" key="2">
    <citation type="submission" date="2021-04" db="EMBL/GenBank/DDBJ databases">
        <authorList>
            <person name="Gilroy R."/>
        </authorList>
    </citation>
    <scope>NUCLEOTIDE SEQUENCE</scope>
    <source>
        <strain evidence="2">CHK192-8294</strain>
    </source>
</reference>
<proteinExistence type="predicted"/>
<dbReference type="InterPro" id="IPR050483">
    <property type="entry name" value="CoA-transferase_III_domain"/>
</dbReference>
<dbReference type="SUPFAM" id="SSF89796">
    <property type="entry name" value="CoA-transferase family III (CaiB/BaiF)"/>
    <property type="match status" value="1"/>
</dbReference>
<dbReference type="Pfam" id="PF02515">
    <property type="entry name" value="CoA_transf_3"/>
    <property type="match status" value="1"/>
</dbReference>
<dbReference type="EMBL" id="DWXO01000047">
    <property type="protein sequence ID" value="HJB80236.1"/>
    <property type="molecule type" value="Genomic_DNA"/>
</dbReference>